<dbReference type="InterPro" id="IPR013154">
    <property type="entry name" value="ADH-like_N"/>
</dbReference>
<dbReference type="InterPro" id="IPR011032">
    <property type="entry name" value="GroES-like_sf"/>
</dbReference>
<dbReference type="Gene3D" id="3.90.180.10">
    <property type="entry name" value="Medium-chain alcohol dehydrogenases, catalytic domain"/>
    <property type="match status" value="1"/>
</dbReference>
<reference evidence="5" key="1">
    <citation type="journal article" date="2019" name="Int. J. Syst. Evol. Microbiol.">
        <title>The Global Catalogue of Microorganisms (GCM) 10K type strain sequencing project: providing services to taxonomists for standard genome sequencing and annotation.</title>
        <authorList>
            <consortium name="The Broad Institute Genomics Platform"/>
            <consortium name="The Broad Institute Genome Sequencing Center for Infectious Disease"/>
            <person name="Wu L."/>
            <person name="Ma J."/>
        </authorList>
    </citation>
    <scope>NUCLEOTIDE SEQUENCE [LARGE SCALE GENOMIC DNA]</scope>
    <source>
        <strain evidence="5">CCUG 53903</strain>
    </source>
</reference>
<proteinExistence type="predicted"/>
<comment type="caution">
    <text evidence="4">The sequence shown here is derived from an EMBL/GenBank/DDBJ whole genome shotgun (WGS) entry which is preliminary data.</text>
</comment>
<evidence type="ECO:0000313" key="4">
    <source>
        <dbReference type="EMBL" id="MFC5823921.1"/>
    </source>
</evidence>
<keyword evidence="2" id="KW-0560">Oxidoreductase</keyword>
<dbReference type="SMART" id="SM00829">
    <property type="entry name" value="PKS_ER"/>
    <property type="match status" value="1"/>
</dbReference>
<dbReference type="PANTHER" id="PTHR48106">
    <property type="entry name" value="QUINONE OXIDOREDUCTASE PIG3-RELATED"/>
    <property type="match status" value="1"/>
</dbReference>
<evidence type="ECO:0000256" key="2">
    <source>
        <dbReference type="ARBA" id="ARBA00023002"/>
    </source>
</evidence>
<evidence type="ECO:0000256" key="1">
    <source>
        <dbReference type="ARBA" id="ARBA00022857"/>
    </source>
</evidence>
<dbReference type="RefSeq" id="WP_379513451.1">
    <property type="nucleotide sequence ID" value="NZ_JBHSPA010000011.1"/>
</dbReference>
<evidence type="ECO:0000313" key="5">
    <source>
        <dbReference type="Proteomes" id="UP001596058"/>
    </source>
</evidence>
<dbReference type="SUPFAM" id="SSF50129">
    <property type="entry name" value="GroES-like"/>
    <property type="match status" value="1"/>
</dbReference>
<feature type="domain" description="Enoyl reductase (ER)" evidence="3">
    <location>
        <begin position="10"/>
        <end position="324"/>
    </location>
</feature>
<dbReference type="InterPro" id="IPR002364">
    <property type="entry name" value="Quin_OxRdtase/zeta-crystal_CS"/>
</dbReference>
<dbReference type="Pfam" id="PF08240">
    <property type="entry name" value="ADH_N"/>
    <property type="match status" value="1"/>
</dbReference>
<name>A0ABW1CE35_9ACTN</name>
<dbReference type="EMBL" id="JBHSPA010000011">
    <property type="protein sequence ID" value="MFC5823921.1"/>
    <property type="molecule type" value="Genomic_DNA"/>
</dbReference>
<dbReference type="Gene3D" id="3.40.50.720">
    <property type="entry name" value="NAD(P)-binding Rossmann-like Domain"/>
    <property type="match status" value="1"/>
</dbReference>
<protein>
    <submittedName>
        <fullName evidence="4">Zinc-binding dehydrogenase</fullName>
    </submittedName>
</protein>
<sequence>MRVVRVTRFGGPEVLVAGEAPDPVAEAGQVVVGVEVAEINFVETQLRRGISPGPPLPEPPYVPGVGVAGRVVSVGEGVDPAWVGRRVVTRTASGQGGNAELAVAEERQLVAVPEKLGLREAAALLNEGSTAIGLIERADIREGDWVLVEAAAGGLGSVLVQLVRASGGRVVAAVGSEPKAVLARRLGAEAVVDYARDGWAGLVRKETGGNGPDVVFDGVGGLIGRAAFEVTARGGVFSIHGGSSGAATVIDPAEAERRGVRVLGLEQLLSLGNPAGVRQRAEQALRAAAAGHIRPIIGRTFPLEQAADAHKAMEAREVPGKTLLTV</sequence>
<dbReference type="InterPro" id="IPR036291">
    <property type="entry name" value="NAD(P)-bd_dom_sf"/>
</dbReference>
<dbReference type="Pfam" id="PF13602">
    <property type="entry name" value="ADH_zinc_N_2"/>
    <property type="match status" value="1"/>
</dbReference>
<dbReference type="Proteomes" id="UP001596058">
    <property type="component" value="Unassembled WGS sequence"/>
</dbReference>
<dbReference type="PROSITE" id="PS01162">
    <property type="entry name" value="QOR_ZETA_CRYSTAL"/>
    <property type="match status" value="1"/>
</dbReference>
<dbReference type="SUPFAM" id="SSF51735">
    <property type="entry name" value="NAD(P)-binding Rossmann-fold domains"/>
    <property type="match status" value="1"/>
</dbReference>
<gene>
    <name evidence="4" type="ORF">ACFPZ3_08680</name>
</gene>
<evidence type="ECO:0000259" key="3">
    <source>
        <dbReference type="SMART" id="SM00829"/>
    </source>
</evidence>
<keyword evidence="1" id="KW-0521">NADP</keyword>
<dbReference type="InterPro" id="IPR020843">
    <property type="entry name" value="ER"/>
</dbReference>
<accession>A0ABW1CE35</accession>
<keyword evidence="5" id="KW-1185">Reference proteome</keyword>
<organism evidence="4 5">
    <name type="scientific">Nonomuraea insulae</name>
    <dbReference type="NCBI Taxonomy" id="1616787"/>
    <lineage>
        <taxon>Bacteria</taxon>
        <taxon>Bacillati</taxon>
        <taxon>Actinomycetota</taxon>
        <taxon>Actinomycetes</taxon>
        <taxon>Streptosporangiales</taxon>
        <taxon>Streptosporangiaceae</taxon>
        <taxon>Nonomuraea</taxon>
    </lineage>
</organism>